<dbReference type="Pfam" id="PF01352">
    <property type="entry name" value="KRAB"/>
    <property type="match status" value="1"/>
</dbReference>
<sequence length="181" mass="21201">MVESVNLTLEILFQLTGEDYIVVKTSSDDCQAPVCDRWRRPLSLTTGPPPHPLIHEDINVQKILELTNKMIELLTGEVPIRCQDAAVYFSMEEWEYLEGHKDLYKEAMMETHQPLPSPVLSDRRIASDRKSAPNVKTRISAWINSKRCYRRVHFYHSKDKWMLAAGNIILFQQIERHFRDY</sequence>
<dbReference type="CDD" id="cd07765">
    <property type="entry name" value="KRAB_A-box"/>
    <property type="match status" value="1"/>
</dbReference>
<name>A0A8J6EDX6_ELECQ</name>
<dbReference type="Gene3D" id="6.10.140.140">
    <property type="match status" value="1"/>
</dbReference>
<gene>
    <name evidence="2" type="ORF">GDO78_015277</name>
</gene>
<dbReference type="AlphaFoldDB" id="A0A8J6EDX6"/>
<reference evidence="2" key="1">
    <citation type="thesis" date="2020" institute="ProQuest LLC" country="789 East Eisenhower Parkway, Ann Arbor, MI, USA">
        <title>Comparative Genomics and Chromosome Evolution.</title>
        <authorList>
            <person name="Mudd A.B."/>
        </authorList>
    </citation>
    <scope>NUCLEOTIDE SEQUENCE</scope>
    <source>
        <strain evidence="2">HN-11 Male</strain>
        <tissue evidence="2">Kidney and liver</tissue>
    </source>
</reference>
<keyword evidence="3" id="KW-1185">Reference proteome</keyword>
<dbReference type="InterPro" id="IPR036051">
    <property type="entry name" value="KRAB_dom_sf"/>
</dbReference>
<evidence type="ECO:0000313" key="3">
    <source>
        <dbReference type="Proteomes" id="UP000770717"/>
    </source>
</evidence>
<dbReference type="SUPFAM" id="SSF109640">
    <property type="entry name" value="KRAB domain (Kruppel-associated box)"/>
    <property type="match status" value="1"/>
</dbReference>
<dbReference type="Proteomes" id="UP000770717">
    <property type="component" value="Unassembled WGS sequence"/>
</dbReference>
<proteinExistence type="predicted"/>
<evidence type="ECO:0000259" key="1">
    <source>
        <dbReference type="Pfam" id="PF01352"/>
    </source>
</evidence>
<dbReference type="GO" id="GO:0006355">
    <property type="term" value="P:regulation of DNA-templated transcription"/>
    <property type="evidence" value="ECO:0007669"/>
    <property type="project" value="InterPro"/>
</dbReference>
<comment type="caution">
    <text evidence="2">The sequence shown here is derived from an EMBL/GenBank/DDBJ whole genome shotgun (WGS) entry which is preliminary data.</text>
</comment>
<dbReference type="EMBL" id="WNTK01001503">
    <property type="protein sequence ID" value="KAG9467265.1"/>
    <property type="molecule type" value="Genomic_DNA"/>
</dbReference>
<feature type="domain" description="KRAB" evidence="1">
    <location>
        <begin position="82"/>
        <end position="115"/>
    </location>
</feature>
<protein>
    <recommendedName>
        <fullName evidence="1">KRAB domain-containing protein</fullName>
    </recommendedName>
</protein>
<evidence type="ECO:0000313" key="2">
    <source>
        <dbReference type="EMBL" id="KAG9467265.1"/>
    </source>
</evidence>
<accession>A0A8J6EDX6</accession>
<organism evidence="2 3">
    <name type="scientific">Eleutherodactylus coqui</name>
    <name type="common">Puerto Rican coqui</name>
    <dbReference type="NCBI Taxonomy" id="57060"/>
    <lineage>
        <taxon>Eukaryota</taxon>
        <taxon>Metazoa</taxon>
        <taxon>Chordata</taxon>
        <taxon>Craniata</taxon>
        <taxon>Vertebrata</taxon>
        <taxon>Euteleostomi</taxon>
        <taxon>Amphibia</taxon>
        <taxon>Batrachia</taxon>
        <taxon>Anura</taxon>
        <taxon>Neobatrachia</taxon>
        <taxon>Hyloidea</taxon>
        <taxon>Eleutherodactylidae</taxon>
        <taxon>Eleutherodactylinae</taxon>
        <taxon>Eleutherodactylus</taxon>
        <taxon>Eleutherodactylus</taxon>
    </lineage>
</organism>
<dbReference type="InterPro" id="IPR001909">
    <property type="entry name" value="KRAB"/>
</dbReference>